<dbReference type="PANTHER" id="PTHR12547">
    <property type="entry name" value="CCCH ZINC FINGER/TIS11-RELATED"/>
    <property type="match status" value="1"/>
</dbReference>
<dbReference type="SUPFAM" id="SSF90229">
    <property type="entry name" value="CCCH zinc finger"/>
    <property type="match status" value="2"/>
</dbReference>
<dbReference type="GO" id="GO:0008270">
    <property type="term" value="F:zinc ion binding"/>
    <property type="evidence" value="ECO:0007669"/>
    <property type="project" value="UniProtKB-KW"/>
</dbReference>
<dbReference type="Gene3D" id="4.10.1000.10">
    <property type="entry name" value="Zinc finger, CCCH-type"/>
    <property type="match status" value="2"/>
</dbReference>
<dbReference type="EMBL" id="BPVZ01000033">
    <property type="protein sequence ID" value="GKV11119.1"/>
    <property type="molecule type" value="Genomic_DNA"/>
</dbReference>
<keyword evidence="1 5" id="KW-0479">Metal-binding</keyword>
<gene>
    <name evidence="8" type="ORF">SLEP1_g22400</name>
</gene>
<evidence type="ECO:0000256" key="4">
    <source>
        <dbReference type="ARBA" id="ARBA00022833"/>
    </source>
</evidence>
<dbReference type="Proteomes" id="UP001054252">
    <property type="component" value="Unassembled WGS sequence"/>
</dbReference>
<dbReference type="AlphaFoldDB" id="A0AAV5J921"/>
<feature type="region of interest" description="Disordered" evidence="6">
    <location>
        <begin position="187"/>
        <end position="215"/>
    </location>
</feature>
<reference evidence="8 9" key="1">
    <citation type="journal article" date="2021" name="Commun. Biol.">
        <title>The genome of Shorea leprosula (Dipterocarpaceae) highlights the ecological relevance of drought in aseasonal tropical rainforests.</title>
        <authorList>
            <person name="Ng K.K.S."/>
            <person name="Kobayashi M.J."/>
            <person name="Fawcett J.A."/>
            <person name="Hatakeyama M."/>
            <person name="Paape T."/>
            <person name="Ng C.H."/>
            <person name="Ang C.C."/>
            <person name="Tnah L.H."/>
            <person name="Lee C.T."/>
            <person name="Nishiyama T."/>
            <person name="Sese J."/>
            <person name="O'Brien M.J."/>
            <person name="Copetti D."/>
            <person name="Mohd Noor M.I."/>
            <person name="Ong R.C."/>
            <person name="Putra M."/>
            <person name="Sireger I.Z."/>
            <person name="Indrioko S."/>
            <person name="Kosugi Y."/>
            <person name="Izuno A."/>
            <person name="Isagi Y."/>
            <person name="Lee S.L."/>
            <person name="Shimizu K.K."/>
        </authorList>
    </citation>
    <scope>NUCLEOTIDE SEQUENCE [LARGE SCALE GENOMIC DNA]</scope>
    <source>
        <strain evidence="8">214</strain>
    </source>
</reference>
<comment type="caution">
    <text evidence="8">The sequence shown here is derived from an EMBL/GenBank/DDBJ whole genome shotgun (WGS) entry which is preliminary data.</text>
</comment>
<dbReference type="InterPro" id="IPR000571">
    <property type="entry name" value="Znf_CCCH"/>
</dbReference>
<evidence type="ECO:0000313" key="9">
    <source>
        <dbReference type="Proteomes" id="UP001054252"/>
    </source>
</evidence>
<dbReference type="SMART" id="SM00356">
    <property type="entry name" value="ZnF_C3H1"/>
    <property type="match status" value="2"/>
</dbReference>
<dbReference type="Pfam" id="PF00642">
    <property type="entry name" value="zf-CCCH"/>
    <property type="match status" value="2"/>
</dbReference>
<dbReference type="GO" id="GO:0003729">
    <property type="term" value="F:mRNA binding"/>
    <property type="evidence" value="ECO:0007669"/>
    <property type="project" value="InterPro"/>
</dbReference>
<evidence type="ECO:0000313" key="8">
    <source>
        <dbReference type="EMBL" id="GKV11119.1"/>
    </source>
</evidence>
<evidence type="ECO:0000256" key="5">
    <source>
        <dbReference type="PROSITE-ProRule" id="PRU00723"/>
    </source>
</evidence>
<keyword evidence="3 5" id="KW-0863">Zinc-finger</keyword>
<feature type="zinc finger region" description="C3H1-type" evidence="5">
    <location>
        <begin position="148"/>
        <end position="176"/>
    </location>
</feature>
<dbReference type="FunFam" id="4.10.1000.10:FF:000001">
    <property type="entry name" value="zinc finger CCCH domain-containing protein 15-like"/>
    <property type="match status" value="1"/>
</dbReference>
<dbReference type="InterPro" id="IPR036855">
    <property type="entry name" value="Znf_CCCH_sf"/>
</dbReference>
<evidence type="ECO:0000256" key="3">
    <source>
        <dbReference type="ARBA" id="ARBA00022771"/>
    </source>
</evidence>
<evidence type="ECO:0000256" key="1">
    <source>
        <dbReference type="ARBA" id="ARBA00022723"/>
    </source>
</evidence>
<dbReference type="PROSITE" id="PS50103">
    <property type="entry name" value="ZF_C3H1"/>
    <property type="match status" value="2"/>
</dbReference>
<protein>
    <recommendedName>
        <fullName evidence="7">C3H1-type domain-containing protein</fullName>
    </recommendedName>
</protein>
<evidence type="ECO:0000256" key="2">
    <source>
        <dbReference type="ARBA" id="ARBA00022737"/>
    </source>
</evidence>
<proteinExistence type="predicted"/>
<dbReference type="InterPro" id="IPR045877">
    <property type="entry name" value="ZFP36-like"/>
</dbReference>
<feature type="zinc finger region" description="C3H1-type" evidence="5">
    <location>
        <begin position="108"/>
        <end position="136"/>
    </location>
</feature>
<feature type="domain" description="C3H1-type" evidence="7">
    <location>
        <begin position="108"/>
        <end position="136"/>
    </location>
</feature>
<feature type="compositionally biased region" description="Polar residues" evidence="6">
    <location>
        <begin position="187"/>
        <end position="200"/>
    </location>
</feature>
<accession>A0AAV5J921</accession>
<name>A0AAV5J921_9ROSI</name>
<organism evidence="8 9">
    <name type="scientific">Rubroshorea leprosula</name>
    <dbReference type="NCBI Taxonomy" id="152421"/>
    <lineage>
        <taxon>Eukaryota</taxon>
        <taxon>Viridiplantae</taxon>
        <taxon>Streptophyta</taxon>
        <taxon>Embryophyta</taxon>
        <taxon>Tracheophyta</taxon>
        <taxon>Spermatophyta</taxon>
        <taxon>Magnoliopsida</taxon>
        <taxon>eudicotyledons</taxon>
        <taxon>Gunneridae</taxon>
        <taxon>Pentapetalae</taxon>
        <taxon>rosids</taxon>
        <taxon>malvids</taxon>
        <taxon>Malvales</taxon>
        <taxon>Dipterocarpaceae</taxon>
        <taxon>Rubroshorea</taxon>
    </lineage>
</organism>
<sequence>MDSLYGKNKLNMPKGNVSTLMIPARGSFSPYSSQESLVKYLRSNSPSIGNISSGKGSFKSSVSPFSENTPVKLAEDDVLVVDGILVASDSGAGGSRSSSSSSSGSGASYKTEICRAWEDFGHCRFSSKCQFAHGKEELRPNRFPIRNKSETQMCKSYASTGSCIYGPKCHLIHPVIMETTAVISEMDSATSPAHNNQNPRATIKPEGSSSIPNPTVKSDSTCIPASYSTYSTIKPKFCKSPISIKPEISPKMVSNVNNWSPVDDGIEVTLPSHPDKVPSRKETNMYIYKILYGLSTRRLPVFHEICLD</sequence>
<keyword evidence="9" id="KW-1185">Reference proteome</keyword>
<evidence type="ECO:0000256" key="6">
    <source>
        <dbReference type="SAM" id="MobiDB-lite"/>
    </source>
</evidence>
<feature type="domain" description="C3H1-type" evidence="7">
    <location>
        <begin position="148"/>
        <end position="176"/>
    </location>
</feature>
<keyword evidence="2" id="KW-0677">Repeat</keyword>
<evidence type="ECO:0000259" key="7">
    <source>
        <dbReference type="PROSITE" id="PS50103"/>
    </source>
</evidence>
<keyword evidence="4 5" id="KW-0862">Zinc</keyword>
<dbReference type="PANTHER" id="PTHR12547:SF18">
    <property type="entry name" value="PROTEIN TIS11"/>
    <property type="match status" value="1"/>
</dbReference>